<evidence type="ECO:0000313" key="3">
    <source>
        <dbReference type="Proteomes" id="UP000663829"/>
    </source>
</evidence>
<reference evidence="1" key="1">
    <citation type="submission" date="2021-02" db="EMBL/GenBank/DDBJ databases">
        <authorList>
            <person name="Nowell W R."/>
        </authorList>
    </citation>
    <scope>NUCLEOTIDE SEQUENCE</scope>
</reference>
<gene>
    <name evidence="1" type="ORF">GPM918_LOCUS17592</name>
    <name evidence="2" type="ORF">SRO942_LOCUS17589</name>
</gene>
<evidence type="ECO:0000313" key="1">
    <source>
        <dbReference type="EMBL" id="CAF1077360.1"/>
    </source>
</evidence>
<sequence length="450" mass="52919">MTSDLSLTKCQWKKTCKKSGTLPCNNGCKQRYCREHIELHHRELDAHIQRVYSERDRLVQEMYFEMNTSTESNQAFDTIKKWEQEMMMVIKQVADKARFDVQTLIDKTKLSLKERFDHLTEDVRKESEKNVPIEYDIERLSKAVEQLKMDRHSNKVTPVTIQIQHRTVDFDGVFKMETVESEPILFDIHHVLTNNKSQRTKTVDIGHGTSMVASDNSLLYWQQTQLCLVDQTGSNKKILSWRHSYIEDLCWCSKLNQFFIWTRDGGYSFDDLTFAIVKIKQIPRASLIGHNCCTCVGNTLLLVINRNIELWRPSPKWVCEKKWVNIVEQKEIIRCIRLNENDIVAMTVGSTKIKYRFELRHLSSMIVTKYLELNVALFSTNIVLLPNDEWLLLVQQSESTTKLMVIDKQCQIRQQMDSNEHRVANVALINHRILIIRTKEPNQLHFHYLN</sequence>
<accession>A0A814MFW4</accession>
<comment type="caution">
    <text evidence="1">The sequence shown here is derived from an EMBL/GenBank/DDBJ whole genome shotgun (WGS) entry which is preliminary data.</text>
</comment>
<dbReference type="AlphaFoldDB" id="A0A814MFW4"/>
<organism evidence="1 3">
    <name type="scientific">Didymodactylos carnosus</name>
    <dbReference type="NCBI Taxonomy" id="1234261"/>
    <lineage>
        <taxon>Eukaryota</taxon>
        <taxon>Metazoa</taxon>
        <taxon>Spiralia</taxon>
        <taxon>Gnathifera</taxon>
        <taxon>Rotifera</taxon>
        <taxon>Eurotatoria</taxon>
        <taxon>Bdelloidea</taxon>
        <taxon>Philodinida</taxon>
        <taxon>Philodinidae</taxon>
        <taxon>Didymodactylos</taxon>
    </lineage>
</organism>
<dbReference type="SUPFAM" id="SSF50978">
    <property type="entry name" value="WD40 repeat-like"/>
    <property type="match status" value="1"/>
</dbReference>
<dbReference type="Proteomes" id="UP000681722">
    <property type="component" value="Unassembled WGS sequence"/>
</dbReference>
<dbReference type="InterPro" id="IPR036322">
    <property type="entry name" value="WD40_repeat_dom_sf"/>
</dbReference>
<keyword evidence="3" id="KW-1185">Reference proteome</keyword>
<name>A0A814MFW4_9BILA</name>
<dbReference type="Proteomes" id="UP000663829">
    <property type="component" value="Unassembled WGS sequence"/>
</dbReference>
<proteinExistence type="predicted"/>
<dbReference type="EMBL" id="CAJNOQ010004874">
    <property type="protein sequence ID" value="CAF1077360.1"/>
    <property type="molecule type" value="Genomic_DNA"/>
</dbReference>
<evidence type="ECO:0000313" key="2">
    <source>
        <dbReference type="EMBL" id="CAF3843696.1"/>
    </source>
</evidence>
<protein>
    <submittedName>
        <fullName evidence="1">Uncharacterized protein</fullName>
    </submittedName>
</protein>
<dbReference type="EMBL" id="CAJOBC010004874">
    <property type="protein sequence ID" value="CAF3843696.1"/>
    <property type="molecule type" value="Genomic_DNA"/>
</dbReference>